<dbReference type="EMBL" id="CP165647">
    <property type="protein sequence ID" value="XDU61981.1"/>
    <property type="molecule type" value="Genomic_DNA"/>
</dbReference>
<dbReference type="InterPro" id="IPR018543">
    <property type="entry name" value="Adhesion_FadA"/>
</dbReference>
<dbReference type="Pfam" id="PF09403">
    <property type="entry name" value="FadA"/>
    <property type="match status" value="1"/>
</dbReference>
<reference evidence="3" key="1">
    <citation type="submission" date="2024-07" db="EMBL/GenBank/DDBJ databases">
        <authorList>
            <person name="Li X.-J."/>
            <person name="Wang X."/>
        </authorList>
    </citation>
    <scope>NUCLEOTIDE SEQUENCE</scope>
    <source>
        <strain evidence="3">HSP-536</strain>
    </source>
</reference>
<dbReference type="KEGG" id="lala:AB8B28_10075"/>
<dbReference type="AlphaFoldDB" id="A0AB39V3E5"/>
<feature type="chain" id="PRO_5044205674" evidence="2">
    <location>
        <begin position="21"/>
        <end position="155"/>
    </location>
</feature>
<name>A0AB39V3E5_9FUSO</name>
<organism evidence="3">
    <name type="scientific">Leptotrichia alba</name>
    <dbReference type="NCBI Taxonomy" id="3239304"/>
    <lineage>
        <taxon>Bacteria</taxon>
        <taxon>Fusobacteriati</taxon>
        <taxon>Fusobacteriota</taxon>
        <taxon>Fusobacteriia</taxon>
        <taxon>Fusobacteriales</taxon>
        <taxon>Leptotrichiaceae</taxon>
        <taxon>Leptotrichia</taxon>
    </lineage>
</organism>
<evidence type="ECO:0000256" key="1">
    <source>
        <dbReference type="SAM" id="Coils"/>
    </source>
</evidence>
<proteinExistence type="predicted"/>
<accession>A0AB39V3E5</accession>
<dbReference type="InterPro" id="IPR053716">
    <property type="entry name" value="Flag_assembly_chemotaxis_eff"/>
</dbReference>
<sequence>MKKVGILFMLLSALSFSATSKTATSKKSSKTAASKTTTAKKSSKTVQALSVTNRFNQLEEEFERLLNMEDQEYNKLKATAEAAAERLAEKSAQKAQIEEKIEKIQASASNTKTFKAQYGDIIKQYKLVVKSLDAEIKSLTKTVENFAAIESVKGN</sequence>
<keyword evidence="1" id="KW-0175">Coiled coil</keyword>
<evidence type="ECO:0000313" key="3">
    <source>
        <dbReference type="EMBL" id="XDU61981.1"/>
    </source>
</evidence>
<feature type="signal peptide" evidence="2">
    <location>
        <begin position="1"/>
        <end position="20"/>
    </location>
</feature>
<dbReference type="RefSeq" id="WP_369715601.1">
    <property type="nucleotide sequence ID" value="NZ_CP165647.1"/>
</dbReference>
<dbReference type="Gene3D" id="1.10.287.1700">
    <property type="match status" value="1"/>
</dbReference>
<evidence type="ECO:0000256" key="2">
    <source>
        <dbReference type="SAM" id="SignalP"/>
    </source>
</evidence>
<protein>
    <submittedName>
        <fullName evidence="3">Adhesion protein FadA</fullName>
    </submittedName>
</protein>
<keyword evidence="2" id="KW-0732">Signal</keyword>
<gene>
    <name evidence="3" type="ORF">AB8B28_10075</name>
</gene>
<feature type="coiled-coil region" evidence="1">
    <location>
        <begin position="48"/>
        <end position="142"/>
    </location>
</feature>